<dbReference type="Gene3D" id="1.10.600.10">
    <property type="entry name" value="Farnesyl Diphosphate Synthase"/>
    <property type="match status" value="1"/>
</dbReference>
<dbReference type="EMBL" id="JADBJN010000004">
    <property type="protein sequence ID" value="KAG5667760.1"/>
    <property type="molecule type" value="Genomic_DNA"/>
</dbReference>
<dbReference type="Pfam" id="PF00348">
    <property type="entry name" value="polyprenyl_synt"/>
    <property type="match status" value="1"/>
</dbReference>
<protein>
    <recommendedName>
        <fullName evidence="6">Polyprenyl synthetase</fullName>
    </recommendedName>
</protein>
<dbReference type="GO" id="GO:0008299">
    <property type="term" value="P:isoprenoid biosynthetic process"/>
    <property type="evidence" value="ECO:0007669"/>
    <property type="project" value="InterPro"/>
</dbReference>
<proteinExistence type="inferred from homology"/>
<evidence type="ECO:0000256" key="2">
    <source>
        <dbReference type="ARBA" id="ARBA00022842"/>
    </source>
</evidence>
<dbReference type="InterPro" id="IPR008949">
    <property type="entry name" value="Isoprenoid_synthase_dom_sf"/>
</dbReference>
<evidence type="ECO:0000313" key="5">
    <source>
        <dbReference type="Proteomes" id="UP001107558"/>
    </source>
</evidence>
<evidence type="ECO:0008006" key="6">
    <source>
        <dbReference type="Google" id="ProtNLM"/>
    </source>
</evidence>
<name>A0A9J6BDT9_POLVA</name>
<organism evidence="4 5">
    <name type="scientific">Polypedilum vanderplanki</name>
    <name type="common">Sleeping chironomid midge</name>
    <dbReference type="NCBI Taxonomy" id="319348"/>
    <lineage>
        <taxon>Eukaryota</taxon>
        <taxon>Metazoa</taxon>
        <taxon>Ecdysozoa</taxon>
        <taxon>Arthropoda</taxon>
        <taxon>Hexapoda</taxon>
        <taxon>Insecta</taxon>
        <taxon>Pterygota</taxon>
        <taxon>Neoptera</taxon>
        <taxon>Endopterygota</taxon>
        <taxon>Diptera</taxon>
        <taxon>Nematocera</taxon>
        <taxon>Chironomoidea</taxon>
        <taxon>Chironomidae</taxon>
        <taxon>Chironominae</taxon>
        <taxon>Polypedilum</taxon>
        <taxon>Polypedilum</taxon>
    </lineage>
</organism>
<evidence type="ECO:0000313" key="4">
    <source>
        <dbReference type="EMBL" id="KAG5667760.1"/>
    </source>
</evidence>
<dbReference type="CDD" id="cd00867">
    <property type="entry name" value="Trans_IPPS"/>
    <property type="match status" value="1"/>
</dbReference>
<comment type="caution">
    <text evidence="4">The sequence shown here is derived from an EMBL/GenBank/DDBJ whole genome shotgun (WGS) entry which is preliminary data.</text>
</comment>
<dbReference type="GO" id="GO:0042811">
    <property type="term" value="P:pheromone biosynthetic process"/>
    <property type="evidence" value="ECO:0007669"/>
    <property type="project" value="UniProtKB-ARBA"/>
</dbReference>
<keyword evidence="5" id="KW-1185">Reference proteome</keyword>
<keyword evidence="1" id="KW-0479">Metal-binding</keyword>
<keyword evidence="3" id="KW-0808">Transferase</keyword>
<evidence type="ECO:0000256" key="1">
    <source>
        <dbReference type="ARBA" id="ARBA00022723"/>
    </source>
</evidence>
<comment type="similarity">
    <text evidence="3">Belongs to the FPP/GGPP synthase family.</text>
</comment>
<dbReference type="OrthoDB" id="6904848at2759"/>
<dbReference type="Proteomes" id="UP001107558">
    <property type="component" value="Chromosome 4"/>
</dbReference>
<dbReference type="AlphaFoldDB" id="A0A9J6BDT9"/>
<dbReference type="InterPro" id="IPR000092">
    <property type="entry name" value="Polyprenyl_synt"/>
</dbReference>
<dbReference type="SUPFAM" id="SSF48576">
    <property type="entry name" value="Terpenoid synthases"/>
    <property type="match status" value="1"/>
</dbReference>
<dbReference type="PANTHER" id="PTHR12001:SF44">
    <property type="entry name" value="GERANYLGERANYL PYROPHOSPHATE SYNTHASE"/>
    <property type="match status" value="1"/>
</dbReference>
<keyword evidence="2" id="KW-0460">Magnesium</keyword>
<gene>
    <name evidence="4" type="ORF">PVAND_015730</name>
</gene>
<dbReference type="GO" id="GO:0004659">
    <property type="term" value="F:prenyltransferase activity"/>
    <property type="evidence" value="ECO:0007669"/>
    <property type="project" value="InterPro"/>
</dbReference>
<accession>A0A9J6BDT9</accession>
<sequence length="314" mass="37096">MESVSIDNLLDIAKKGIDVSLIQRDENEVLKPIHYLRQKPYEAWVIWSKLLNHWLKVPEDKFKIIFEIFEFYCDAIFITDDIYDEGLVRRGQKASYLKYGYPLTVACIEYVHYKIMELILALDHPDAMKIYLDIAIIIFKRQADDIVWIEKSRKFTFEEYMRYGGAKTTTIFALLVKLMQLFSPVKIDLDNFLNLFGNFFFIANDHENLFRSEEAAGELHFADDLTEGKYTFPTIYAIDILKDEEVYDILMSKPKDIESRRRCVEKLRSNGTCEFSLKVIKRFYDEVLKEGDRIGSNPHVKEILDFYMDFDLLK</sequence>
<evidence type="ECO:0000256" key="3">
    <source>
        <dbReference type="RuleBase" id="RU004466"/>
    </source>
</evidence>
<dbReference type="PANTHER" id="PTHR12001">
    <property type="entry name" value="GERANYLGERANYL PYROPHOSPHATE SYNTHASE"/>
    <property type="match status" value="1"/>
</dbReference>
<reference evidence="4" key="1">
    <citation type="submission" date="2021-03" db="EMBL/GenBank/DDBJ databases">
        <title>Chromosome level genome of the anhydrobiotic midge Polypedilum vanderplanki.</title>
        <authorList>
            <person name="Yoshida Y."/>
            <person name="Kikawada T."/>
            <person name="Gusev O."/>
        </authorList>
    </citation>
    <scope>NUCLEOTIDE SEQUENCE</scope>
    <source>
        <strain evidence="4">NIAS01</strain>
        <tissue evidence="4">Whole body or cell culture</tissue>
    </source>
</reference>
<dbReference type="GO" id="GO:0046872">
    <property type="term" value="F:metal ion binding"/>
    <property type="evidence" value="ECO:0007669"/>
    <property type="project" value="UniProtKB-KW"/>
</dbReference>